<accession>A0A6C2YQ26</accession>
<protein>
    <recommendedName>
        <fullName evidence="4">Carboxypeptidase regulatory-like domain-containing protein</fullName>
    </recommendedName>
</protein>
<organism evidence="2">
    <name type="scientific">Tuwongella immobilis</name>
    <dbReference type="NCBI Taxonomy" id="692036"/>
    <lineage>
        <taxon>Bacteria</taxon>
        <taxon>Pseudomonadati</taxon>
        <taxon>Planctomycetota</taxon>
        <taxon>Planctomycetia</taxon>
        <taxon>Gemmatales</taxon>
        <taxon>Gemmataceae</taxon>
        <taxon>Tuwongella</taxon>
    </lineage>
</organism>
<dbReference type="PROSITE" id="PS51257">
    <property type="entry name" value="PROKAR_LIPOPROTEIN"/>
    <property type="match status" value="1"/>
</dbReference>
<evidence type="ECO:0000313" key="3">
    <source>
        <dbReference type="Proteomes" id="UP000464378"/>
    </source>
</evidence>
<keyword evidence="3" id="KW-1185">Reference proteome</keyword>
<evidence type="ECO:0000313" key="2">
    <source>
        <dbReference type="EMBL" id="VIP03223.1"/>
    </source>
</evidence>
<dbReference type="EMBL" id="LR593887">
    <property type="protein sequence ID" value="VTS03756.1"/>
    <property type="molecule type" value="Genomic_DNA"/>
</dbReference>
<feature type="region of interest" description="Disordered" evidence="1">
    <location>
        <begin position="85"/>
        <end position="140"/>
    </location>
</feature>
<dbReference type="KEGG" id="tim:GMBLW1_07370"/>
<name>A0A6C2YQ26_9BACT</name>
<gene>
    <name evidence="2" type="ORF">GMBLW1_07370</name>
</gene>
<dbReference type="InParanoid" id="A0A6C2YQ26"/>
<dbReference type="Proteomes" id="UP000464378">
    <property type="component" value="Chromosome"/>
</dbReference>
<sequence>MRFVGTTLVIGMMLLVGVGCDSGTGPTAKVKGTVNFNGKPVADGYIVFRPADGKGVDAGGAILDGSYSLSAVPVGQKVVVITSNAAPTENRPLSSEEASKLRINPKKQSEVIPPDAKGNGTKVEVKEGGEQSFDFQLRSP</sequence>
<proteinExistence type="predicted"/>
<evidence type="ECO:0000256" key="1">
    <source>
        <dbReference type="SAM" id="MobiDB-lite"/>
    </source>
</evidence>
<dbReference type="EMBL" id="LR586016">
    <property type="protein sequence ID" value="VIP03223.1"/>
    <property type="molecule type" value="Genomic_DNA"/>
</dbReference>
<dbReference type="AlphaFoldDB" id="A0A6C2YQ26"/>
<reference evidence="2" key="1">
    <citation type="submission" date="2019-04" db="EMBL/GenBank/DDBJ databases">
        <authorList>
            <consortium name="Science for Life Laboratories"/>
        </authorList>
    </citation>
    <scope>NUCLEOTIDE SEQUENCE</scope>
    <source>
        <strain evidence="2">MBLW1</strain>
    </source>
</reference>
<evidence type="ECO:0008006" key="4">
    <source>
        <dbReference type="Google" id="ProtNLM"/>
    </source>
</evidence>